<evidence type="ECO:0000256" key="2">
    <source>
        <dbReference type="ARBA" id="ARBA00006375"/>
    </source>
</evidence>
<dbReference type="AlphaFoldDB" id="A0A9W9XKQ5"/>
<reference evidence="16" key="1">
    <citation type="submission" date="2022-12" db="EMBL/GenBank/DDBJ databases">
        <authorList>
            <person name="Petersen C."/>
        </authorList>
    </citation>
    <scope>NUCLEOTIDE SEQUENCE</scope>
    <source>
        <strain evidence="16">IBT 29495</strain>
    </source>
</reference>
<evidence type="ECO:0000256" key="4">
    <source>
        <dbReference type="ARBA" id="ARBA00022692"/>
    </source>
</evidence>
<dbReference type="InterPro" id="IPR023395">
    <property type="entry name" value="MCP_dom_sf"/>
</dbReference>
<keyword evidence="4 14" id="KW-0812">Transmembrane</keyword>
<comment type="subcellular location">
    <subcellularLocation>
        <location evidence="1">Mitochondrion membrane</location>
        <topology evidence="1">Multi-pass membrane protein</topology>
    </subcellularLocation>
</comment>
<dbReference type="PANTHER" id="PTHR45624:SF31">
    <property type="entry name" value="MITOCHONDRIAL ORNITHINE TRANSPORTER 1"/>
    <property type="match status" value="1"/>
</dbReference>
<dbReference type="PANTHER" id="PTHR45624">
    <property type="entry name" value="MITOCHONDRIAL BASIC AMINO ACIDS TRANSPORTER-RELATED"/>
    <property type="match status" value="1"/>
</dbReference>
<sequence length="932" mass="103992">MATEHAIISEPMELPSLPPNQGLEAIKDIIFGSSAGMAGKLFEYPFDTVKVRLQSQPEHLPLRYAGPVDCFRQSFRADGIRGLYRGISAPMTGAAVETSCLFFSYRLIQDTLRATVYPGVEHLPFFALIACGALSGSVTSLVLTPIELVKCRMQVPAETSVLKPSGPMAIIASIFRHEGLAGFWRGQMGTLIRETGGSAAWFGGYEGVSSLFRNYNKSNPQLASDSLPVHQQMIAGATAGISYNFLFYPADTIKSRMQTVDVSRLPIHAQQQTFWGVSKALWRQQGLKGMYRGCGITCVRSAPSSAFIFTDYGNILDEKEGRKNRKPATIPLHIEILRCDKAYPCSACVKADVECAFPGLKRARRTLNRPPVSELLARLKHLEEEVEQLRSTHDTGHTPELNDNLNLETVKKTELLVLKYGRSRYVGDEASAALGQNISELRDIIESSSDEESYSPDAKYSPIILPEGGLVGNYQSAWSLDSFRLHYCQPARINTLWRTYQDNVAPLIVILHQATMARIVQDACAGIELIPSDEALLFSVCYAAVASMKAHNCPLILDTDHDTAIQDCKKAVSQGLRRANFIKSQSLSTLQAAVLFLLCYRVGGDTRLVWAESAVVIRVAQAHGVHRDGQNFALPPFETEMRRRLWWHICLLDMLSSGDQGVDTQIRPEMFDTQFPTNVDDDDIGLHLTDQPSPKTGFTNTTICIMNCQVMSGMLWPRQGGYSDMSTQDRENLVTALGKLIHEQYIDHFDLDIPIHWVIATIVRLQLSKAWLATHFQSGDSDVKSFRHDDRVFEIAVELVKFSYLLQTNEVTSQWSWLCKSYKEWHVVAFILSELCLRPLSPETDHAWNVVTKMYGLWQQDMRTNALLQKPLDRLMARTASSRAARQGQNIQTPFSGEALSDVSFRLGDSDSNLLEVPELFSGLDWLAGSIF</sequence>
<feature type="repeat" description="Solcar" evidence="14">
    <location>
        <begin position="123"/>
        <end position="211"/>
    </location>
</feature>
<comment type="caution">
    <text evidence="16">The sequence shown here is derived from an EMBL/GenBank/DDBJ whole genome shotgun (WGS) entry which is preliminary data.</text>
</comment>
<dbReference type="EMBL" id="JAPWDS010000006">
    <property type="protein sequence ID" value="KAJ5494792.1"/>
    <property type="molecule type" value="Genomic_DNA"/>
</dbReference>
<dbReference type="GO" id="GO:0031966">
    <property type="term" value="C:mitochondrial membrane"/>
    <property type="evidence" value="ECO:0007669"/>
    <property type="project" value="UniProtKB-SubCell"/>
</dbReference>
<evidence type="ECO:0000256" key="6">
    <source>
        <dbReference type="ARBA" id="ARBA00022792"/>
    </source>
</evidence>
<keyword evidence="3" id="KW-0813">Transport</keyword>
<dbReference type="InterPro" id="IPR050567">
    <property type="entry name" value="Mitochondrial_Carrier"/>
</dbReference>
<feature type="repeat" description="Solcar" evidence="14">
    <location>
        <begin position="23"/>
        <end position="111"/>
    </location>
</feature>
<keyword evidence="12" id="KW-0804">Transcription</keyword>
<evidence type="ECO:0000256" key="7">
    <source>
        <dbReference type="ARBA" id="ARBA00022989"/>
    </source>
</evidence>
<evidence type="ECO:0000256" key="5">
    <source>
        <dbReference type="ARBA" id="ARBA00022737"/>
    </source>
</evidence>
<dbReference type="OrthoDB" id="2139348at2759"/>
<keyword evidence="10" id="KW-0496">Mitochondrion</keyword>
<dbReference type="SMART" id="SM00906">
    <property type="entry name" value="Fungal_trans"/>
    <property type="match status" value="1"/>
</dbReference>
<gene>
    <name evidence="16" type="ORF">N7463_010879</name>
</gene>
<keyword evidence="6" id="KW-0999">Mitochondrion inner membrane</keyword>
<comment type="similarity">
    <text evidence="2">Belongs to the mitochondrial carrier (TC 2.A.29) family.</text>
</comment>
<proteinExistence type="inferred from homology"/>
<keyword evidence="17" id="KW-1185">Reference proteome</keyword>
<dbReference type="InterPro" id="IPR007219">
    <property type="entry name" value="XnlR_reg_dom"/>
</dbReference>
<dbReference type="Proteomes" id="UP001149954">
    <property type="component" value="Unassembled WGS sequence"/>
</dbReference>
<evidence type="ECO:0000313" key="16">
    <source>
        <dbReference type="EMBL" id="KAJ5494792.1"/>
    </source>
</evidence>
<name>A0A9W9XKQ5_9EURO</name>
<dbReference type="Pfam" id="PF00153">
    <property type="entry name" value="Mito_carr"/>
    <property type="match status" value="3"/>
</dbReference>
<dbReference type="Pfam" id="PF04082">
    <property type="entry name" value="Fungal_trans"/>
    <property type="match status" value="1"/>
</dbReference>
<evidence type="ECO:0000256" key="8">
    <source>
        <dbReference type="ARBA" id="ARBA00023015"/>
    </source>
</evidence>
<keyword evidence="8" id="KW-0805">Transcription regulation</keyword>
<evidence type="ECO:0000256" key="14">
    <source>
        <dbReference type="PROSITE-ProRule" id="PRU00282"/>
    </source>
</evidence>
<feature type="repeat" description="Solcar" evidence="14">
    <location>
        <begin position="227"/>
        <end position="318"/>
    </location>
</feature>
<dbReference type="InterPro" id="IPR036864">
    <property type="entry name" value="Zn2-C6_fun-type_DNA-bd_sf"/>
</dbReference>
<dbReference type="InterPro" id="IPR018108">
    <property type="entry name" value="MCP_transmembrane"/>
</dbReference>
<keyword evidence="5" id="KW-0677">Repeat</keyword>
<evidence type="ECO:0000256" key="11">
    <source>
        <dbReference type="ARBA" id="ARBA00023136"/>
    </source>
</evidence>
<keyword evidence="7" id="KW-1133">Transmembrane helix</keyword>
<evidence type="ECO:0000313" key="17">
    <source>
        <dbReference type="Proteomes" id="UP001149954"/>
    </source>
</evidence>
<keyword evidence="13" id="KW-0539">Nucleus</keyword>
<dbReference type="GO" id="GO:0003677">
    <property type="term" value="F:DNA binding"/>
    <property type="evidence" value="ECO:0007669"/>
    <property type="project" value="UniProtKB-KW"/>
</dbReference>
<dbReference type="GO" id="GO:0008270">
    <property type="term" value="F:zinc ion binding"/>
    <property type="evidence" value="ECO:0007669"/>
    <property type="project" value="InterPro"/>
</dbReference>
<dbReference type="Gene3D" id="1.50.40.10">
    <property type="entry name" value="Mitochondrial carrier domain"/>
    <property type="match status" value="1"/>
</dbReference>
<organism evidence="16 17">
    <name type="scientific">Penicillium fimorum</name>
    <dbReference type="NCBI Taxonomy" id="1882269"/>
    <lineage>
        <taxon>Eukaryota</taxon>
        <taxon>Fungi</taxon>
        <taxon>Dikarya</taxon>
        <taxon>Ascomycota</taxon>
        <taxon>Pezizomycotina</taxon>
        <taxon>Eurotiomycetes</taxon>
        <taxon>Eurotiomycetidae</taxon>
        <taxon>Eurotiales</taxon>
        <taxon>Aspergillaceae</taxon>
        <taxon>Penicillium</taxon>
    </lineage>
</organism>
<dbReference type="GO" id="GO:0000981">
    <property type="term" value="F:DNA-binding transcription factor activity, RNA polymerase II-specific"/>
    <property type="evidence" value="ECO:0007669"/>
    <property type="project" value="InterPro"/>
</dbReference>
<evidence type="ECO:0000256" key="3">
    <source>
        <dbReference type="ARBA" id="ARBA00022448"/>
    </source>
</evidence>
<accession>A0A9W9XKQ5</accession>
<dbReference type="GO" id="GO:1990575">
    <property type="term" value="P:mitochondrial L-ornithine transmembrane transport"/>
    <property type="evidence" value="ECO:0007669"/>
    <property type="project" value="TreeGrafter"/>
</dbReference>
<dbReference type="SUPFAM" id="SSF103506">
    <property type="entry name" value="Mitochondrial carrier"/>
    <property type="match status" value="1"/>
</dbReference>
<feature type="domain" description="Xylanolytic transcriptional activator regulatory" evidence="15">
    <location>
        <begin position="609"/>
        <end position="682"/>
    </location>
</feature>
<keyword evidence="11 14" id="KW-0472">Membrane</keyword>
<evidence type="ECO:0000256" key="13">
    <source>
        <dbReference type="ARBA" id="ARBA00023242"/>
    </source>
</evidence>
<dbReference type="GO" id="GO:0000064">
    <property type="term" value="F:L-ornithine transmembrane transporter activity"/>
    <property type="evidence" value="ECO:0007669"/>
    <property type="project" value="TreeGrafter"/>
</dbReference>
<evidence type="ECO:0000256" key="10">
    <source>
        <dbReference type="ARBA" id="ARBA00023128"/>
    </source>
</evidence>
<evidence type="ECO:0000256" key="9">
    <source>
        <dbReference type="ARBA" id="ARBA00023125"/>
    </source>
</evidence>
<dbReference type="FunFam" id="1.50.40.10:FF:000109">
    <property type="entry name" value="Ornithine carrier protein AmcA/Ort1"/>
    <property type="match status" value="1"/>
</dbReference>
<dbReference type="PROSITE" id="PS50920">
    <property type="entry name" value="SOLCAR"/>
    <property type="match status" value="3"/>
</dbReference>
<evidence type="ECO:0000256" key="1">
    <source>
        <dbReference type="ARBA" id="ARBA00004225"/>
    </source>
</evidence>
<reference evidence="16" key="2">
    <citation type="journal article" date="2023" name="IMA Fungus">
        <title>Comparative genomic study of the Penicillium genus elucidates a diverse pangenome and 15 lateral gene transfer events.</title>
        <authorList>
            <person name="Petersen C."/>
            <person name="Sorensen T."/>
            <person name="Nielsen M.R."/>
            <person name="Sondergaard T.E."/>
            <person name="Sorensen J.L."/>
            <person name="Fitzpatrick D.A."/>
            <person name="Frisvad J.C."/>
            <person name="Nielsen K.L."/>
        </authorList>
    </citation>
    <scope>NUCLEOTIDE SEQUENCE</scope>
    <source>
        <strain evidence="16">IBT 29495</strain>
    </source>
</reference>
<dbReference type="CDD" id="cd12148">
    <property type="entry name" value="fungal_TF_MHR"/>
    <property type="match status" value="1"/>
</dbReference>
<evidence type="ECO:0000259" key="15">
    <source>
        <dbReference type="SMART" id="SM00906"/>
    </source>
</evidence>
<protein>
    <recommendedName>
        <fullName evidence="15">Xylanolytic transcriptional activator regulatory domain-containing protein</fullName>
    </recommendedName>
</protein>
<dbReference type="Gene3D" id="4.10.240.10">
    <property type="entry name" value="Zn(2)-C6 fungal-type DNA-binding domain"/>
    <property type="match status" value="1"/>
</dbReference>
<evidence type="ECO:0000256" key="12">
    <source>
        <dbReference type="ARBA" id="ARBA00023163"/>
    </source>
</evidence>
<dbReference type="GO" id="GO:0006351">
    <property type="term" value="P:DNA-templated transcription"/>
    <property type="evidence" value="ECO:0007669"/>
    <property type="project" value="InterPro"/>
</dbReference>
<keyword evidence="9" id="KW-0238">DNA-binding</keyword>